<evidence type="ECO:0000256" key="3">
    <source>
        <dbReference type="ARBA" id="ARBA00022475"/>
    </source>
</evidence>
<dbReference type="InterPro" id="IPR001320">
    <property type="entry name" value="Iontro_rcpt_C"/>
</dbReference>
<evidence type="ECO:0000256" key="6">
    <source>
        <dbReference type="ARBA" id="ARBA00023136"/>
    </source>
</evidence>
<evidence type="ECO:0000256" key="9">
    <source>
        <dbReference type="SAM" id="Phobius"/>
    </source>
</evidence>
<protein>
    <submittedName>
        <fullName evidence="12">Uncharacterized protein</fullName>
    </submittedName>
</protein>
<evidence type="ECO:0000259" key="11">
    <source>
        <dbReference type="Pfam" id="PF24576"/>
    </source>
</evidence>
<evidence type="ECO:0000259" key="10">
    <source>
        <dbReference type="Pfam" id="PF00060"/>
    </source>
</evidence>
<keyword evidence="13" id="KW-1185">Reference proteome</keyword>
<evidence type="ECO:0000313" key="13">
    <source>
        <dbReference type="Proteomes" id="UP000075884"/>
    </source>
</evidence>
<keyword evidence="6 9" id="KW-0472">Membrane</keyword>
<dbReference type="GO" id="GO:0005886">
    <property type="term" value="C:plasma membrane"/>
    <property type="evidence" value="ECO:0007669"/>
    <property type="project" value="UniProtKB-SubCell"/>
</dbReference>
<dbReference type="SUPFAM" id="SSF53850">
    <property type="entry name" value="Periplasmic binding protein-like II"/>
    <property type="match status" value="1"/>
</dbReference>
<keyword evidence="4 9" id="KW-0812">Transmembrane</keyword>
<dbReference type="STRING" id="7168.A0A182N505"/>
<proteinExistence type="inferred from homology"/>
<dbReference type="GO" id="GO:0050906">
    <property type="term" value="P:detection of stimulus involved in sensory perception"/>
    <property type="evidence" value="ECO:0007669"/>
    <property type="project" value="UniProtKB-ARBA"/>
</dbReference>
<keyword evidence="3" id="KW-1003">Cell membrane</keyword>
<feature type="transmembrane region" description="Helical" evidence="9">
    <location>
        <begin position="80"/>
        <end position="98"/>
    </location>
</feature>
<dbReference type="Pfam" id="PF00060">
    <property type="entry name" value="Lig_chan"/>
    <property type="match status" value="1"/>
</dbReference>
<evidence type="ECO:0000256" key="1">
    <source>
        <dbReference type="ARBA" id="ARBA00004651"/>
    </source>
</evidence>
<reference evidence="12" key="2">
    <citation type="submission" date="2020-05" db="UniProtKB">
        <authorList>
            <consortium name="EnsemblMetazoa"/>
        </authorList>
    </citation>
    <scope>IDENTIFICATION</scope>
    <source>
        <strain evidence="12">WRAIR2</strain>
    </source>
</reference>
<dbReference type="AlphaFoldDB" id="A0A182N505"/>
<dbReference type="VEuPathDB" id="VectorBase:ADIR002720"/>
<dbReference type="GO" id="GO:0015276">
    <property type="term" value="F:ligand-gated monoatomic ion channel activity"/>
    <property type="evidence" value="ECO:0007669"/>
    <property type="project" value="InterPro"/>
</dbReference>
<evidence type="ECO:0000256" key="5">
    <source>
        <dbReference type="ARBA" id="ARBA00022989"/>
    </source>
</evidence>
<evidence type="ECO:0000313" key="12">
    <source>
        <dbReference type="EnsemblMetazoa" id="ADIR002720-PA"/>
    </source>
</evidence>
<dbReference type="EnsemblMetazoa" id="ADIR002720-RA">
    <property type="protein sequence ID" value="ADIR002720-PA"/>
    <property type="gene ID" value="ADIR002720"/>
</dbReference>
<feature type="transmembrane region" description="Helical" evidence="9">
    <location>
        <begin position="376"/>
        <end position="400"/>
    </location>
</feature>
<dbReference type="PANTHER" id="PTHR42643">
    <property type="entry name" value="IONOTROPIC RECEPTOR 20A-RELATED"/>
    <property type="match status" value="1"/>
</dbReference>
<dbReference type="InterPro" id="IPR052192">
    <property type="entry name" value="Insect_Ionotropic_Sensory_Rcpt"/>
</dbReference>
<keyword evidence="5 9" id="KW-1133">Transmembrane helix</keyword>
<dbReference type="Pfam" id="PF24576">
    <property type="entry name" value="IR75A_N"/>
    <property type="match status" value="1"/>
</dbReference>
<comment type="subcellular location">
    <subcellularLocation>
        <location evidence="1">Cell membrane</location>
        <topology evidence="1">Multi-pass membrane protein</topology>
    </subcellularLocation>
</comment>
<evidence type="ECO:0000256" key="4">
    <source>
        <dbReference type="ARBA" id="ARBA00022692"/>
    </source>
</evidence>
<sequence length="665" mass="75878">MLTEREICELQQIQLYPQRQVNLPLIKGSPLRELFKLNLQLMKENGLNAYHHARNYILAPKCNKKSSNHAEPIYLADVKFAFQLLAVGVAASVFMLAWEVAFRPLTTSLSAAIDTKEQLIHEFLQQKSIKSFIALHCFQEPADRDMIRIIKTLHQTFAGTVYSIDMNKKRGSLMLQKHSVSSAGSRNGIITNMECSRIEQLFEESSLNSYFNASFHWLIFGGHDRDRADFLMRKQNINIDSIIMLALRDSENHYRIFDVYGTVKRRGGKVTLNHLGIKSSNTTLPSSTYTQRNLHGIKLKAVVSLILAHSWRYDLLGQNTSIGVIGQLQMNEVDFSAFPIAMLPERCPYFDGTLEIYRSRIWIIFRHPKTGGEGNIYLLPFRASVWISLFAVLVIVMVLLPLSNYLDRLNTPSEQSFRLSVLEAIAIICQQGTSTSSRSNRIVIISFVLLTLLLYQFYTTFFVGYQLIVPPKTINSLEQLIDSDITVTIEDIAYNHEFFRRTNYSAARKLYETKISSNQHSFINVSVGVQLVKQGGYAFGCDTSYAYSQVLDTFTEREICELHQVQLYPQRTIHLPVPKGSPLRESFRLSLLQLKSNGLIAYFWTKNVQPTPSCNLHKSHHTEPILLRDLASALCLLCAGFVLSVLMLVLEIVATTVHRWYNNRQ</sequence>
<reference evidence="13" key="1">
    <citation type="submission" date="2013-03" db="EMBL/GenBank/DDBJ databases">
        <title>The Genome Sequence of Anopheles dirus WRAIR2.</title>
        <authorList>
            <consortium name="The Broad Institute Genomics Platform"/>
            <person name="Neafsey D.E."/>
            <person name="Walton C."/>
            <person name="Walker B."/>
            <person name="Young S.K."/>
            <person name="Zeng Q."/>
            <person name="Gargeya S."/>
            <person name="Fitzgerald M."/>
            <person name="Haas B."/>
            <person name="Abouelleil A."/>
            <person name="Allen A.W."/>
            <person name="Alvarado L."/>
            <person name="Arachchi H.M."/>
            <person name="Berlin A.M."/>
            <person name="Chapman S.B."/>
            <person name="Gainer-Dewar J."/>
            <person name="Goldberg J."/>
            <person name="Griggs A."/>
            <person name="Gujja S."/>
            <person name="Hansen M."/>
            <person name="Howarth C."/>
            <person name="Imamovic A."/>
            <person name="Ireland A."/>
            <person name="Larimer J."/>
            <person name="McCowan C."/>
            <person name="Murphy C."/>
            <person name="Pearson M."/>
            <person name="Poon T.W."/>
            <person name="Priest M."/>
            <person name="Roberts A."/>
            <person name="Saif S."/>
            <person name="Shea T."/>
            <person name="Sisk P."/>
            <person name="Sykes S."/>
            <person name="Wortman J."/>
            <person name="Nusbaum C."/>
            <person name="Birren B."/>
        </authorList>
    </citation>
    <scope>NUCLEOTIDE SEQUENCE [LARGE SCALE GENOMIC DNA]</scope>
    <source>
        <strain evidence="13">WRAIR2</strain>
    </source>
</reference>
<dbReference type="Gene3D" id="3.40.190.10">
    <property type="entry name" value="Periplasmic binding protein-like II"/>
    <property type="match status" value="2"/>
</dbReference>
<keyword evidence="7" id="KW-0675">Receptor</keyword>
<feature type="domain" description="Ionotropic glutamate receptor C-terminal" evidence="10">
    <location>
        <begin position="383"/>
        <end position="641"/>
    </location>
</feature>
<dbReference type="Proteomes" id="UP000075884">
    <property type="component" value="Unassembled WGS sequence"/>
</dbReference>
<dbReference type="PANTHER" id="PTHR42643:SF33">
    <property type="entry name" value="GLUTAMATE RECEPTOR 2-LIKE PROTEIN"/>
    <property type="match status" value="1"/>
</dbReference>
<comment type="similarity">
    <text evidence="2">Belongs to the glutamate-gated ion channel (TC 1.A.10.1) family.</text>
</comment>
<evidence type="ECO:0000256" key="2">
    <source>
        <dbReference type="ARBA" id="ARBA00008685"/>
    </source>
</evidence>
<organism evidence="12 13">
    <name type="scientific">Anopheles dirus</name>
    <dbReference type="NCBI Taxonomy" id="7168"/>
    <lineage>
        <taxon>Eukaryota</taxon>
        <taxon>Metazoa</taxon>
        <taxon>Ecdysozoa</taxon>
        <taxon>Arthropoda</taxon>
        <taxon>Hexapoda</taxon>
        <taxon>Insecta</taxon>
        <taxon>Pterygota</taxon>
        <taxon>Neoptera</taxon>
        <taxon>Endopterygota</taxon>
        <taxon>Diptera</taxon>
        <taxon>Nematocera</taxon>
        <taxon>Culicoidea</taxon>
        <taxon>Culicidae</taxon>
        <taxon>Anophelinae</taxon>
        <taxon>Anopheles</taxon>
    </lineage>
</organism>
<accession>A0A182N505</accession>
<dbReference type="InterPro" id="IPR057074">
    <property type="entry name" value="IR75A_N"/>
</dbReference>
<feature type="transmembrane region" description="Helical" evidence="9">
    <location>
        <begin position="442"/>
        <end position="465"/>
    </location>
</feature>
<evidence type="ECO:0000256" key="8">
    <source>
        <dbReference type="ARBA" id="ARBA00023180"/>
    </source>
</evidence>
<keyword evidence="8" id="KW-0325">Glycoprotein</keyword>
<evidence type="ECO:0000256" key="7">
    <source>
        <dbReference type="ARBA" id="ARBA00023170"/>
    </source>
</evidence>
<feature type="domain" description="Ionotropic receptor 75a N-terminal" evidence="11">
    <location>
        <begin position="117"/>
        <end position="302"/>
    </location>
</feature>
<name>A0A182N505_9DIPT</name>
<feature type="transmembrane region" description="Helical" evidence="9">
    <location>
        <begin position="630"/>
        <end position="654"/>
    </location>
</feature>